<proteinExistence type="predicted"/>
<sequence length="177" mass="19332">MCFREAIDTRVGELVSRGANFQCVPLELNSEFAQFHGPKPQTRTADSPFPRVSFFVSSGPPFSLAIARLLGRPGRNPTVEAAPSGMDQRRRAGSPNYGRQTVGGGGFSAPSSPAHRGRRRRTLSSGRPKERRGPATTTTTAAISVSPPRTEAGRRGCRHRPATRRWRSGRVDVPRLR</sequence>
<evidence type="ECO:0000256" key="1">
    <source>
        <dbReference type="SAM" id="MobiDB-lite"/>
    </source>
</evidence>
<reference evidence="2" key="1">
    <citation type="submission" date="2020-07" db="EMBL/GenBank/DDBJ databases">
        <authorList>
            <person name="Lin J."/>
        </authorList>
    </citation>
    <scope>NUCLEOTIDE SEQUENCE</scope>
</reference>
<gene>
    <name evidence="2" type="ORF">CB5_LOCUS6487</name>
</gene>
<dbReference type="AlphaFoldDB" id="A0A6V7NY15"/>
<organism evidence="2">
    <name type="scientific">Ananas comosus var. bracteatus</name>
    <name type="common">red pineapple</name>
    <dbReference type="NCBI Taxonomy" id="296719"/>
    <lineage>
        <taxon>Eukaryota</taxon>
        <taxon>Viridiplantae</taxon>
        <taxon>Streptophyta</taxon>
        <taxon>Embryophyta</taxon>
        <taxon>Tracheophyta</taxon>
        <taxon>Spermatophyta</taxon>
        <taxon>Magnoliopsida</taxon>
        <taxon>Liliopsida</taxon>
        <taxon>Poales</taxon>
        <taxon>Bromeliaceae</taxon>
        <taxon>Bromelioideae</taxon>
        <taxon>Ananas</taxon>
    </lineage>
</organism>
<accession>A0A6V7NY15</accession>
<feature type="region of interest" description="Disordered" evidence="1">
    <location>
        <begin position="73"/>
        <end position="177"/>
    </location>
</feature>
<name>A0A6V7NY15_ANACO</name>
<dbReference type="EMBL" id="LR862143">
    <property type="protein sequence ID" value="CAD1823276.1"/>
    <property type="molecule type" value="Genomic_DNA"/>
</dbReference>
<evidence type="ECO:0000313" key="2">
    <source>
        <dbReference type="EMBL" id="CAD1823276.1"/>
    </source>
</evidence>
<protein>
    <submittedName>
        <fullName evidence="2">Uncharacterized protein</fullName>
    </submittedName>
</protein>
<feature type="compositionally biased region" description="Basic residues" evidence="1">
    <location>
        <begin position="155"/>
        <end position="168"/>
    </location>
</feature>